<dbReference type="PATRIC" id="fig|926562.3.peg.2401"/>
<dbReference type="InterPro" id="IPR000182">
    <property type="entry name" value="GNAT_dom"/>
</dbReference>
<keyword evidence="2" id="KW-0808">Transferase</keyword>
<organism evidence="2 3">
    <name type="scientific">Owenweeksia hongkongensis (strain DSM 17368 / CIP 108786 / JCM 12287 / NRRL B-23963 / UST20020801)</name>
    <dbReference type="NCBI Taxonomy" id="926562"/>
    <lineage>
        <taxon>Bacteria</taxon>
        <taxon>Pseudomonadati</taxon>
        <taxon>Bacteroidota</taxon>
        <taxon>Flavobacteriia</taxon>
        <taxon>Flavobacteriales</taxon>
        <taxon>Owenweeksiaceae</taxon>
        <taxon>Owenweeksia</taxon>
    </lineage>
</organism>
<protein>
    <submittedName>
        <fullName evidence="2">Sortase-like acyltransferase</fullName>
    </submittedName>
</protein>
<reference evidence="2 3" key="1">
    <citation type="journal article" date="2012" name="Stand. Genomic Sci.">
        <title>Genome sequence of the orange-pigmented seawater bacterium Owenweeksia hongkongensis type strain (UST20020801(T)).</title>
        <authorList>
            <person name="Riedel T."/>
            <person name="Held B."/>
            <person name="Nolan M."/>
            <person name="Lucas S."/>
            <person name="Lapidus A."/>
            <person name="Tice H."/>
            <person name="Del Rio T.G."/>
            <person name="Cheng J.F."/>
            <person name="Han C."/>
            <person name="Tapia R."/>
            <person name="Goodwin L.A."/>
            <person name="Pitluck S."/>
            <person name="Liolios K."/>
            <person name="Mavromatis K."/>
            <person name="Pagani I."/>
            <person name="Ivanova N."/>
            <person name="Mikhailova N."/>
            <person name="Pati A."/>
            <person name="Chen A."/>
            <person name="Palaniappan K."/>
            <person name="Rohde M."/>
            <person name="Tindall B.J."/>
            <person name="Detter J.C."/>
            <person name="Goker M."/>
            <person name="Woyke T."/>
            <person name="Bristow J."/>
            <person name="Eisen J.A."/>
            <person name="Markowitz V."/>
            <person name="Hugenholtz P."/>
            <person name="Klenk H.P."/>
            <person name="Kyrpides N.C."/>
        </authorList>
    </citation>
    <scope>NUCLEOTIDE SEQUENCE</scope>
    <source>
        <strain evidence="3">DSM 17368 / JCM 12287 / NRRL B-23963</strain>
    </source>
</reference>
<dbReference type="SUPFAM" id="SSF55729">
    <property type="entry name" value="Acyl-CoA N-acyltransferases (Nat)"/>
    <property type="match status" value="1"/>
</dbReference>
<gene>
    <name evidence="2" type="ordered locus">Oweho_2385</name>
</gene>
<dbReference type="AlphaFoldDB" id="G8R6D6"/>
<dbReference type="KEGG" id="oho:Oweho_2385"/>
<keyword evidence="2" id="KW-0012">Acyltransferase</keyword>
<dbReference type="CDD" id="cd04301">
    <property type="entry name" value="NAT_SF"/>
    <property type="match status" value="1"/>
</dbReference>
<evidence type="ECO:0000259" key="1">
    <source>
        <dbReference type="PROSITE" id="PS51186"/>
    </source>
</evidence>
<dbReference type="Pfam" id="PF00583">
    <property type="entry name" value="Acetyltransf_1"/>
    <property type="match status" value="1"/>
</dbReference>
<dbReference type="InterPro" id="IPR016181">
    <property type="entry name" value="Acyl_CoA_acyltransferase"/>
</dbReference>
<dbReference type="EMBL" id="CP003156">
    <property type="protein sequence ID" value="AEV33356.1"/>
    <property type="molecule type" value="Genomic_DNA"/>
</dbReference>
<accession>G8R6D6</accession>
<dbReference type="Proteomes" id="UP000005631">
    <property type="component" value="Chromosome"/>
</dbReference>
<dbReference type="InterPro" id="IPR050276">
    <property type="entry name" value="MshD_Acetyltransferase"/>
</dbReference>
<feature type="domain" description="N-acetyltransferase" evidence="1">
    <location>
        <begin position="5"/>
        <end position="166"/>
    </location>
</feature>
<proteinExistence type="predicted"/>
<dbReference type="eggNOG" id="COG0456">
    <property type="taxonomic scope" value="Bacteria"/>
</dbReference>
<dbReference type="Gene3D" id="3.40.630.30">
    <property type="match status" value="1"/>
</dbReference>
<evidence type="ECO:0000313" key="2">
    <source>
        <dbReference type="EMBL" id="AEV33356.1"/>
    </source>
</evidence>
<dbReference type="HOGENOM" id="CLU_013985_18_4_10"/>
<keyword evidence="3" id="KW-1185">Reference proteome</keyword>
<evidence type="ECO:0000313" key="3">
    <source>
        <dbReference type="Proteomes" id="UP000005631"/>
    </source>
</evidence>
<dbReference type="STRING" id="926562.Oweho_2385"/>
<dbReference type="GO" id="GO:0016747">
    <property type="term" value="F:acyltransferase activity, transferring groups other than amino-acyl groups"/>
    <property type="evidence" value="ECO:0007669"/>
    <property type="project" value="InterPro"/>
</dbReference>
<dbReference type="OrthoDB" id="9800604at2"/>
<dbReference type="PANTHER" id="PTHR43617">
    <property type="entry name" value="L-AMINO ACID N-ACETYLTRANSFERASE"/>
    <property type="match status" value="1"/>
</dbReference>
<name>G8R6D6_OWEHD</name>
<sequence length="167" mass="19166">MPKTLIIKSQSKQNFLQIETLAREIWEEHYTPIIGAAQVAYMLDKFQSVEAMQKQVSEGYEYFRIQEEGQLVGYLAFKEEQHGLFLSKVYVHSKARGKGLGKAAIEFVKTEVQKRGLSQIRLTVNKYNHNSIAAYLKMGFAKTRELVMDIGEGYVMDDYEMVLRVGS</sequence>
<dbReference type="PROSITE" id="PS51186">
    <property type="entry name" value="GNAT"/>
    <property type="match status" value="1"/>
</dbReference>
<dbReference type="RefSeq" id="WP_014202705.1">
    <property type="nucleotide sequence ID" value="NC_016599.1"/>
</dbReference>